<keyword evidence="3" id="KW-1185">Reference proteome</keyword>
<evidence type="ECO:0000313" key="2">
    <source>
        <dbReference type="EMBL" id="PVX51901.1"/>
    </source>
</evidence>
<comment type="caution">
    <text evidence="2">The sequence shown here is derived from an EMBL/GenBank/DDBJ whole genome shotgun (WGS) entry which is preliminary data.</text>
</comment>
<evidence type="ECO:0000313" key="3">
    <source>
        <dbReference type="Proteomes" id="UP000251835"/>
    </source>
</evidence>
<dbReference type="EMBL" id="QENZ01000003">
    <property type="protein sequence ID" value="PVX51901.1"/>
    <property type="molecule type" value="Genomic_DNA"/>
</dbReference>
<keyword evidence="1" id="KW-0812">Transmembrane</keyword>
<proteinExistence type="predicted"/>
<dbReference type="InterPro" id="IPR027853">
    <property type="entry name" value="DUF4492"/>
</dbReference>
<protein>
    <submittedName>
        <fullName evidence="2">Uncharacterized protein DUF4492</fullName>
    </submittedName>
</protein>
<gene>
    <name evidence="2" type="ORF">C7377_0193</name>
</gene>
<accession>A0A7L4UR29</accession>
<dbReference type="OrthoDB" id="1122086at2"/>
<organism evidence="2 3">
    <name type="scientific">Balneicella halophila</name>
    <dbReference type="NCBI Taxonomy" id="1537566"/>
    <lineage>
        <taxon>Bacteria</taxon>
        <taxon>Pseudomonadati</taxon>
        <taxon>Bacteroidota</taxon>
        <taxon>Bacteroidia</taxon>
        <taxon>Bacteroidales</taxon>
        <taxon>Balneicellaceae</taxon>
        <taxon>Balneicella</taxon>
    </lineage>
</organism>
<evidence type="ECO:0000256" key="1">
    <source>
        <dbReference type="SAM" id="Phobius"/>
    </source>
</evidence>
<feature type="transmembrane region" description="Helical" evidence="1">
    <location>
        <begin position="29"/>
        <end position="48"/>
    </location>
</feature>
<dbReference type="AlphaFoldDB" id="A0A7L4UR29"/>
<dbReference type="RefSeq" id="WP_116495472.1">
    <property type="nucleotide sequence ID" value="NZ_QENZ01000003.1"/>
</dbReference>
<sequence>MDKKPNIGARIVNFYIDGFKNMGKTGKQLWLLILIKLFIMFAIWRLVFFPNVLKTDFDSDEERSEHVIEQLTNPE</sequence>
<dbReference type="Proteomes" id="UP000251835">
    <property type="component" value="Unassembled WGS sequence"/>
</dbReference>
<dbReference type="Pfam" id="PF14899">
    <property type="entry name" value="DUF4492"/>
    <property type="match status" value="1"/>
</dbReference>
<keyword evidence="1" id="KW-1133">Transmembrane helix</keyword>
<reference evidence="2 3" key="1">
    <citation type="submission" date="2018-05" db="EMBL/GenBank/DDBJ databases">
        <title>Genomic Encyclopedia of Type Strains, Phase IV (KMG-IV): sequencing the most valuable type-strain genomes for metagenomic binning, comparative biology and taxonomic classification.</title>
        <authorList>
            <person name="Goeker M."/>
        </authorList>
    </citation>
    <scope>NUCLEOTIDE SEQUENCE [LARGE SCALE GENOMIC DNA]</scope>
    <source>
        <strain evidence="2 3">DSM 28579</strain>
    </source>
</reference>
<name>A0A7L4UR29_BALHA</name>
<keyword evidence="1" id="KW-0472">Membrane</keyword>